<dbReference type="InterPro" id="IPR013767">
    <property type="entry name" value="PAS_fold"/>
</dbReference>
<dbReference type="EC" id="2.7.13.3" evidence="4"/>
<evidence type="ECO:0000259" key="17">
    <source>
        <dbReference type="PROSITE" id="PS50109"/>
    </source>
</evidence>
<evidence type="ECO:0000256" key="14">
    <source>
        <dbReference type="ARBA" id="ARBA00023136"/>
    </source>
</evidence>
<keyword evidence="12 16" id="KW-1133">Transmembrane helix</keyword>
<keyword evidence="21" id="KW-1185">Reference proteome</keyword>
<keyword evidence="14 16" id="KW-0472">Membrane</keyword>
<dbReference type="SUPFAM" id="SSF47384">
    <property type="entry name" value="Homodimeric domain of signal transducing histidine kinase"/>
    <property type="match status" value="1"/>
</dbReference>
<dbReference type="PROSITE" id="PS50109">
    <property type="entry name" value="HIS_KIN"/>
    <property type="match status" value="1"/>
</dbReference>
<feature type="transmembrane region" description="Helical" evidence="16">
    <location>
        <begin position="168"/>
        <end position="186"/>
    </location>
</feature>
<dbReference type="InterPro" id="IPR005467">
    <property type="entry name" value="His_kinase_dom"/>
</dbReference>
<evidence type="ECO:0000256" key="1">
    <source>
        <dbReference type="ARBA" id="ARBA00000085"/>
    </source>
</evidence>
<organism evidence="20 21">
    <name type="scientific">Geomesophilobacter sediminis</name>
    <dbReference type="NCBI Taxonomy" id="2798584"/>
    <lineage>
        <taxon>Bacteria</taxon>
        <taxon>Pseudomonadati</taxon>
        <taxon>Thermodesulfobacteriota</taxon>
        <taxon>Desulfuromonadia</taxon>
        <taxon>Geobacterales</taxon>
        <taxon>Geobacteraceae</taxon>
        <taxon>Geomesophilobacter</taxon>
    </lineage>
</organism>
<comment type="caution">
    <text evidence="20">The sequence shown here is derived from an EMBL/GenBank/DDBJ whole genome shotgun (WGS) entry which is preliminary data.</text>
</comment>
<dbReference type="GO" id="GO:0005524">
    <property type="term" value="F:ATP binding"/>
    <property type="evidence" value="ECO:0007669"/>
    <property type="project" value="UniProtKB-KW"/>
</dbReference>
<sequence>MKGSFRLKLMASYLALVLLLGAGIYFYLMRDLEERQVASIRDHLLDQARVAALMAAKEIHDPVQDAPALTAAVAKAVRARVTVIGPDGVVTGDSEVKPAELPHLENHAGRPEVRQAAAGGSGSSLRYSATLHLDMLYVAVPFSNQGVIRLALPLSDLALAKTKLKHSLAAAFAVAVLLSLALSYLFSNLISGNLRTIAAAAAQIGRGNLATRVPVRSSDELGGLARVLNEMARKIEEQVERISREKNRLDAIFKGMGEGVMVTDADGTVTLVNPAFRELFGVRGVEGKLLLEVSRHPDLHAACREVATSRNEQIQELALPGKHILVHWVPLVEQARLAGVVAVFHDITDIRNLEKVRRDFVANVSHELRTPVAVIQGYAETLLSGALDTDPERRDRFLGIIHAHAQRLTNLIGDLLTLSELESGVIKLDLERVTVEAAVRQTFLLLEQKAEAKGIAMEYRGGKEAVLADRGRIEQVLINLLDNAVKYSREGGKVEVSTAREGEMVRILVQDTGIGIPEKELARLFERFYRVDQARSREEGGTGLGLSIVKHIIQAHGGAISVQSNPGEGSVFSFTLRTGGN</sequence>
<dbReference type="InterPro" id="IPR000014">
    <property type="entry name" value="PAS"/>
</dbReference>
<evidence type="ECO:0000256" key="12">
    <source>
        <dbReference type="ARBA" id="ARBA00022989"/>
    </source>
</evidence>
<protein>
    <recommendedName>
        <fullName evidence="4">histidine kinase</fullName>
        <ecNumber evidence="4">2.7.13.3</ecNumber>
    </recommendedName>
</protein>
<evidence type="ECO:0000256" key="15">
    <source>
        <dbReference type="SAM" id="Coils"/>
    </source>
</evidence>
<evidence type="ECO:0000256" key="11">
    <source>
        <dbReference type="ARBA" id="ARBA00022840"/>
    </source>
</evidence>
<dbReference type="SUPFAM" id="SSF55874">
    <property type="entry name" value="ATPase domain of HSP90 chaperone/DNA topoisomerase II/histidine kinase"/>
    <property type="match status" value="1"/>
</dbReference>
<feature type="domain" description="PAS" evidence="18">
    <location>
        <begin position="245"/>
        <end position="281"/>
    </location>
</feature>
<dbReference type="CDD" id="cd00130">
    <property type="entry name" value="PAS"/>
    <property type="match status" value="1"/>
</dbReference>
<keyword evidence="9" id="KW-0547">Nucleotide-binding</keyword>
<keyword evidence="7" id="KW-0808">Transferase</keyword>
<evidence type="ECO:0000256" key="4">
    <source>
        <dbReference type="ARBA" id="ARBA00012438"/>
    </source>
</evidence>
<proteinExistence type="predicted"/>
<evidence type="ECO:0000256" key="16">
    <source>
        <dbReference type="SAM" id="Phobius"/>
    </source>
</evidence>
<evidence type="ECO:0000259" key="18">
    <source>
        <dbReference type="PROSITE" id="PS50112"/>
    </source>
</evidence>
<dbReference type="Pfam" id="PF00672">
    <property type="entry name" value="HAMP"/>
    <property type="match status" value="1"/>
</dbReference>
<evidence type="ECO:0000256" key="13">
    <source>
        <dbReference type="ARBA" id="ARBA00023012"/>
    </source>
</evidence>
<dbReference type="SMART" id="SM00387">
    <property type="entry name" value="HATPase_c"/>
    <property type="match status" value="1"/>
</dbReference>
<dbReference type="InterPro" id="IPR003594">
    <property type="entry name" value="HATPase_dom"/>
</dbReference>
<evidence type="ECO:0000256" key="5">
    <source>
        <dbReference type="ARBA" id="ARBA00022475"/>
    </source>
</evidence>
<keyword evidence="5" id="KW-1003">Cell membrane</keyword>
<dbReference type="CDD" id="cd00082">
    <property type="entry name" value="HisKA"/>
    <property type="match status" value="1"/>
</dbReference>
<name>A0A8J7JJS1_9BACT</name>
<feature type="domain" description="HAMP" evidence="19">
    <location>
        <begin position="188"/>
        <end position="240"/>
    </location>
</feature>
<comment type="catalytic activity">
    <reaction evidence="1">
        <text>ATP + protein L-histidine = ADP + protein N-phospho-L-histidine.</text>
        <dbReference type="EC" id="2.7.13.3"/>
    </reaction>
</comment>
<dbReference type="GO" id="GO:0000155">
    <property type="term" value="F:phosphorelay sensor kinase activity"/>
    <property type="evidence" value="ECO:0007669"/>
    <property type="project" value="InterPro"/>
</dbReference>
<dbReference type="InterPro" id="IPR050351">
    <property type="entry name" value="BphY/WalK/GraS-like"/>
</dbReference>
<evidence type="ECO:0000256" key="8">
    <source>
        <dbReference type="ARBA" id="ARBA00022692"/>
    </source>
</evidence>
<dbReference type="AlphaFoldDB" id="A0A8J7JJS1"/>
<dbReference type="Gene3D" id="3.30.450.20">
    <property type="entry name" value="PAS domain"/>
    <property type="match status" value="1"/>
</dbReference>
<evidence type="ECO:0000256" key="3">
    <source>
        <dbReference type="ARBA" id="ARBA00004236"/>
    </source>
</evidence>
<dbReference type="InterPro" id="IPR036890">
    <property type="entry name" value="HATPase_C_sf"/>
</dbReference>
<dbReference type="Pfam" id="PF00989">
    <property type="entry name" value="PAS"/>
    <property type="match status" value="1"/>
</dbReference>
<dbReference type="PANTHER" id="PTHR42878">
    <property type="entry name" value="TWO-COMPONENT HISTIDINE KINASE"/>
    <property type="match status" value="1"/>
</dbReference>
<evidence type="ECO:0000313" key="21">
    <source>
        <dbReference type="Proteomes" id="UP000636888"/>
    </source>
</evidence>
<dbReference type="SMART" id="SM00091">
    <property type="entry name" value="PAS"/>
    <property type="match status" value="1"/>
</dbReference>
<dbReference type="PROSITE" id="PS50885">
    <property type="entry name" value="HAMP"/>
    <property type="match status" value="1"/>
</dbReference>
<evidence type="ECO:0000256" key="10">
    <source>
        <dbReference type="ARBA" id="ARBA00022777"/>
    </source>
</evidence>
<dbReference type="GO" id="GO:0000156">
    <property type="term" value="F:phosphorelay response regulator activity"/>
    <property type="evidence" value="ECO:0007669"/>
    <property type="project" value="TreeGrafter"/>
</dbReference>
<evidence type="ECO:0000256" key="7">
    <source>
        <dbReference type="ARBA" id="ARBA00022679"/>
    </source>
</evidence>
<dbReference type="GO" id="GO:0006355">
    <property type="term" value="P:regulation of DNA-templated transcription"/>
    <property type="evidence" value="ECO:0007669"/>
    <property type="project" value="InterPro"/>
</dbReference>
<gene>
    <name evidence="20" type="ORF">JFN93_00635</name>
</gene>
<evidence type="ECO:0000256" key="2">
    <source>
        <dbReference type="ARBA" id="ARBA00004141"/>
    </source>
</evidence>
<dbReference type="Gene3D" id="6.10.340.10">
    <property type="match status" value="1"/>
</dbReference>
<dbReference type="InterPro" id="IPR003661">
    <property type="entry name" value="HisK_dim/P_dom"/>
</dbReference>
<dbReference type="FunFam" id="1.10.287.130:FF:000008">
    <property type="entry name" value="Two-component sensor histidine kinase"/>
    <property type="match status" value="1"/>
</dbReference>
<dbReference type="Proteomes" id="UP000636888">
    <property type="component" value="Unassembled WGS sequence"/>
</dbReference>
<dbReference type="CDD" id="cd00075">
    <property type="entry name" value="HATPase"/>
    <property type="match status" value="1"/>
</dbReference>
<dbReference type="InterPro" id="IPR035965">
    <property type="entry name" value="PAS-like_dom_sf"/>
</dbReference>
<dbReference type="Pfam" id="PF00512">
    <property type="entry name" value="HisKA"/>
    <property type="match status" value="1"/>
</dbReference>
<keyword evidence="13" id="KW-0902">Two-component regulatory system</keyword>
<dbReference type="NCBIfam" id="TIGR00229">
    <property type="entry name" value="sensory_box"/>
    <property type="match status" value="1"/>
</dbReference>
<dbReference type="InterPro" id="IPR003660">
    <property type="entry name" value="HAMP_dom"/>
</dbReference>
<dbReference type="NCBIfam" id="NF046044">
    <property type="entry name" value="PnpS"/>
    <property type="match status" value="1"/>
</dbReference>
<dbReference type="FunFam" id="3.30.565.10:FF:000023">
    <property type="entry name" value="PAS domain-containing sensor histidine kinase"/>
    <property type="match status" value="1"/>
</dbReference>
<dbReference type="GO" id="GO:0030295">
    <property type="term" value="F:protein kinase activator activity"/>
    <property type="evidence" value="ECO:0007669"/>
    <property type="project" value="TreeGrafter"/>
</dbReference>
<keyword evidence="15" id="KW-0175">Coiled coil</keyword>
<dbReference type="InterPro" id="IPR004358">
    <property type="entry name" value="Sig_transdc_His_kin-like_C"/>
</dbReference>
<evidence type="ECO:0000313" key="20">
    <source>
        <dbReference type="EMBL" id="MBJ6723200.1"/>
    </source>
</evidence>
<keyword evidence="10" id="KW-0418">Kinase</keyword>
<dbReference type="CDD" id="cd06225">
    <property type="entry name" value="HAMP"/>
    <property type="match status" value="1"/>
</dbReference>
<dbReference type="Pfam" id="PF02518">
    <property type="entry name" value="HATPase_c"/>
    <property type="match status" value="1"/>
</dbReference>
<feature type="coiled-coil region" evidence="15">
    <location>
        <begin position="225"/>
        <end position="252"/>
    </location>
</feature>
<dbReference type="GO" id="GO:0007234">
    <property type="term" value="P:osmosensory signaling via phosphorelay pathway"/>
    <property type="evidence" value="ECO:0007669"/>
    <property type="project" value="TreeGrafter"/>
</dbReference>
<dbReference type="SMART" id="SM00388">
    <property type="entry name" value="HisKA"/>
    <property type="match status" value="1"/>
</dbReference>
<dbReference type="Gene3D" id="1.10.287.130">
    <property type="match status" value="1"/>
</dbReference>
<dbReference type="PRINTS" id="PR00344">
    <property type="entry name" value="BCTRLSENSOR"/>
</dbReference>
<comment type="subcellular location">
    <subcellularLocation>
        <location evidence="3">Cell membrane</location>
    </subcellularLocation>
    <subcellularLocation>
        <location evidence="2">Membrane</location>
        <topology evidence="2">Multi-pass membrane protein</topology>
    </subcellularLocation>
</comment>
<evidence type="ECO:0000256" key="9">
    <source>
        <dbReference type="ARBA" id="ARBA00022741"/>
    </source>
</evidence>
<feature type="transmembrane region" description="Helical" evidence="16">
    <location>
        <begin position="12"/>
        <end position="28"/>
    </location>
</feature>
<keyword evidence="8 16" id="KW-0812">Transmembrane</keyword>
<evidence type="ECO:0000256" key="6">
    <source>
        <dbReference type="ARBA" id="ARBA00022553"/>
    </source>
</evidence>
<dbReference type="RefSeq" id="WP_199382044.1">
    <property type="nucleotide sequence ID" value="NZ_JAEMHM010000001.1"/>
</dbReference>
<accession>A0A8J7JJS1</accession>
<dbReference type="SUPFAM" id="SSF55785">
    <property type="entry name" value="PYP-like sensor domain (PAS domain)"/>
    <property type="match status" value="1"/>
</dbReference>
<dbReference type="PROSITE" id="PS50112">
    <property type="entry name" value="PAS"/>
    <property type="match status" value="1"/>
</dbReference>
<reference evidence="20" key="1">
    <citation type="submission" date="2020-12" db="EMBL/GenBank/DDBJ databases">
        <title>Geomonas sp. Red875, isolated from river sediment.</title>
        <authorList>
            <person name="Xu Z."/>
            <person name="Zhang Z."/>
            <person name="Masuda Y."/>
            <person name="Itoh H."/>
            <person name="Senoo K."/>
        </authorList>
    </citation>
    <scope>NUCLEOTIDE SEQUENCE</scope>
    <source>
        <strain evidence="20">Red875</strain>
    </source>
</reference>
<dbReference type="SUPFAM" id="SSF158472">
    <property type="entry name" value="HAMP domain-like"/>
    <property type="match status" value="1"/>
</dbReference>
<keyword evidence="11" id="KW-0067">ATP-binding</keyword>
<dbReference type="PANTHER" id="PTHR42878:SF7">
    <property type="entry name" value="SENSOR HISTIDINE KINASE GLRK"/>
    <property type="match status" value="1"/>
</dbReference>
<keyword evidence="6" id="KW-0597">Phosphoprotein</keyword>
<dbReference type="EMBL" id="JAEMHM010000001">
    <property type="protein sequence ID" value="MBJ6723200.1"/>
    <property type="molecule type" value="Genomic_DNA"/>
</dbReference>
<dbReference type="GO" id="GO:0005886">
    <property type="term" value="C:plasma membrane"/>
    <property type="evidence" value="ECO:0007669"/>
    <property type="project" value="UniProtKB-SubCell"/>
</dbReference>
<dbReference type="InterPro" id="IPR036097">
    <property type="entry name" value="HisK_dim/P_sf"/>
</dbReference>
<feature type="domain" description="Histidine kinase" evidence="17">
    <location>
        <begin position="363"/>
        <end position="580"/>
    </location>
</feature>
<dbReference type="Gene3D" id="3.30.565.10">
    <property type="entry name" value="Histidine kinase-like ATPase, C-terminal domain"/>
    <property type="match status" value="1"/>
</dbReference>
<evidence type="ECO:0000259" key="19">
    <source>
        <dbReference type="PROSITE" id="PS50885"/>
    </source>
</evidence>
<dbReference type="SMART" id="SM00304">
    <property type="entry name" value="HAMP"/>
    <property type="match status" value="1"/>
</dbReference>